<dbReference type="GO" id="GO:0008270">
    <property type="term" value="F:zinc ion binding"/>
    <property type="evidence" value="ECO:0007669"/>
    <property type="project" value="UniProtKB-KW"/>
</dbReference>
<keyword evidence="1" id="KW-0479">Metal-binding</keyword>
<sequence>MIDSEIAKLYENLSIADEDGAVHEMAEDAQIDGEAEVNHCLVGKVLSGKRVNREAFRTLIEQLWSPFGAVSTELVGENIFMFYFNNQIDRDRIWQRGPWYFEKSLIALEKTTGTGNIALLGFNKVELWVQIHDIPIMCMNRRSAKWMAEQIGVVIDIPSDSRECWGKFMRVKVQLDIQKPLKRWLRLKLDKSDNIVVVGLRYERLLEFCYACGKIGHGIEECLDTEVRNEALARKTTKFGSWMRASIPERPKIRNQSYTYGSSSDKEKDLVGSREVEIEIFCNKDLNAAKDQNQISSSSAATQLKMTNEPNTKTLAIRSGLGLQNLTGPTLSDLGVGEVKPTDGLRNEEGKAHSKQGLITYEPNDSLSKKNTKGKIISPPGPKITGRIAKVKSPAKGRRQAKLSPKVENPISSNLQSDLESVSSKNTKGKIISPPGPKITGRIAKVKSPAKGRRQAKLSPKVENPISSTPREEEAQPCKCKVSFESEEDSKR</sequence>
<dbReference type="Pfam" id="PF14392">
    <property type="entry name" value="zf-CCHC_4"/>
    <property type="match status" value="1"/>
</dbReference>
<feature type="compositionally biased region" description="Basic and acidic residues" evidence="2">
    <location>
        <begin position="340"/>
        <end position="352"/>
    </location>
</feature>
<dbReference type="PROSITE" id="PS50158">
    <property type="entry name" value="ZF_CCHC"/>
    <property type="match status" value="1"/>
</dbReference>
<dbReference type="Proteomes" id="UP000323000">
    <property type="component" value="Chromosome 1"/>
</dbReference>
<keyword evidence="1" id="KW-0863">Zinc-finger</keyword>
<dbReference type="PANTHER" id="PTHR31286:SF167">
    <property type="entry name" value="OS09G0268800 PROTEIN"/>
    <property type="match status" value="1"/>
</dbReference>
<feature type="compositionally biased region" description="Basic residues" evidence="2">
    <location>
        <begin position="444"/>
        <end position="456"/>
    </location>
</feature>
<feature type="domain" description="CCHC-type" evidence="3">
    <location>
        <begin position="209"/>
        <end position="222"/>
    </location>
</feature>
<dbReference type="Pfam" id="PF14111">
    <property type="entry name" value="DUF4283"/>
    <property type="match status" value="1"/>
</dbReference>
<protein>
    <recommendedName>
        <fullName evidence="3">CCHC-type domain-containing protein</fullName>
    </recommendedName>
</protein>
<organism evidence="4 5">
    <name type="scientific">Acer yangbiense</name>
    <dbReference type="NCBI Taxonomy" id="1000413"/>
    <lineage>
        <taxon>Eukaryota</taxon>
        <taxon>Viridiplantae</taxon>
        <taxon>Streptophyta</taxon>
        <taxon>Embryophyta</taxon>
        <taxon>Tracheophyta</taxon>
        <taxon>Spermatophyta</taxon>
        <taxon>Magnoliopsida</taxon>
        <taxon>eudicotyledons</taxon>
        <taxon>Gunneridae</taxon>
        <taxon>Pentapetalae</taxon>
        <taxon>rosids</taxon>
        <taxon>malvids</taxon>
        <taxon>Sapindales</taxon>
        <taxon>Sapindaceae</taxon>
        <taxon>Hippocastanoideae</taxon>
        <taxon>Acereae</taxon>
        <taxon>Acer</taxon>
    </lineage>
</organism>
<reference evidence="5" key="1">
    <citation type="journal article" date="2019" name="Gigascience">
        <title>De novo genome assembly of the endangered Acer yangbiense, a plant species with extremely small populations endemic to Yunnan Province, China.</title>
        <authorList>
            <person name="Yang J."/>
            <person name="Wariss H.M."/>
            <person name="Tao L."/>
            <person name="Zhang R."/>
            <person name="Yun Q."/>
            <person name="Hollingsworth P."/>
            <person name="Dao Z."/>
            <person name="Luo G."/>
            <person name="Guo H."/>
            <person name="Ma Y."/>
            <person name="Sun W."/>
        </authorList>
    </citation>
    <scope>NUCLEOTIDE SEQUENCE [LARGE SCALE GENOMIC DNA]</scope>
    <source>
        <strain evidence="5">cv. Malutang</strain>
    </source>
</reference>
<comment type="caution">
    <text evidence="4">The sequence shown here is derived from an EMBL/GenBank/DDBJ whole genome shotgun (WGS) entry which is preliminary data.</text>
</comment>
<keyword evidence="1" id="KW-0862">Zinc</keyword>
<dbReference type="EMBL" id="VAHF01000001">
    <property type="protein sequence ID" value="TXG72589.1"/>
    <property type="molecule type" value="Genomic_DNA"/>
</dbReference>
<evidence type="ECO:0000256" key="1">
    <source>
        <dbReference type="PROSITE-ProRule" id="PRU00047"/>
    </source>
</evidence>
<accession>A0A5C7ITZ3</accession>
<dbReference type="GO" id="GO:0003676">
    <property type="term" value="F:nucleic acid binding"/>
    <property type="evidence" value="ECO:0007669"/>
    <property type="project" value="InterPro"/>
</dbReference>
<gene>
    <name evidence="4" type="ORF">EZV62_001168</name>
</gene>
<evidence type="ECO:0000313" key="5">
    <source>
        <dbReference type="Proteomes" id="UP000323000"/>
    </source>
</evidence>
<keyword evidence="5" id="KW-1185">Reference proteome</keyword>
<dbReference type="InterPro" id="IPR040256">
    <property type="entry name" value="At4g02000-like"/>
</dbReference>
<dbReference type="InterPro" id="IPR025836">
    <property type="entry name" value="Zn_knuckle_CX2CX4HX4C"/>
</dbReference>
<dbReference type="AlphaFoldDB" id="A0A5C7ITZ3"/>
<evidence type="ECO:0000256" key="2">
    <source>
        <dbReference type="SAM" id="MobiDB-lite"/>
    </source>
</evidence>
<evidence type="ECO:0000259" key="3">
    <source>
        <dbReference type="PROSITE" id="PS50158"/>
    </source>
</evidence>
<dbReference type="InterPro" id="IPR001878">
    <property type="entry name" value="Znf_CCHC"/>
</dbReference>
<dbReference type="InterPro" id="IPR025558">
    <property type="entry name" value="DUF4283"/>
</dbReference>
<name>A0A5C7ITZ3_9ROSI</name>
<evidence type="ECO:0000313" key="4">
    <source>
        <dbReference type="EMBL" id="TXG72589.1"/>
    </source>
</evidence>
<feature type="compositionally biased region" description="Polar residues" evidence="2">
    <location>
        <begin position="410"/>
        <end position="426"/>
    </location>
</feature>
<proteinExistence type="predicted"/>
<dbReference type="PANTHER" id="PTHR31286">
    <property type="entry name" value="GLYCINE-RICH CELL WALL STRUCTURAL PROTEIN 1.8-LIKE"/>
    <property type="match status" value="1"/>
</dbReference>
<feature type="compositionally biased region" description="Basic residues" evidence="2">
    <location>
        <begin position="389"/>
        <end position="401"/>
    </location>
</feature>
<feature type="region of interest" description="Disordered" evidence="2">
    <location>
        <begin position="334"/>
        <end position="492"/>
    </location>
</feature>